<dbReference type="KEGG" id="woc:BA177_12795"/>
<gene>
    <name evidence="4" type="ORF">BA177_12795</name>
</gene>
<dbReference type="AlphaFoldDB" id="A0A193LHG7"/>
<reference evidence="4 5" key="1">
    <citation type="submission" date="2016-06" db="EMBL/GenBank/DDBJ databases">
        <title>Complete genome sequence of a deep-branching marine Gamma Proteobacterium Woeseia oceani type strain XK5.</title>
        <authorList>
            <person name="Mu D."/>
            <person name="Du Z."/>
        </authorList>
    </citation>
    <scope>NUCLEOTIDE SEQUENCE [LARGE SCALE GENOMIC DNA]</scope>
    <source>
        <strain evidence="4 5">XK5</strain>
    </source>
</reference>
<dbReference type="InterPro" id="IPR039523">
    <property type="entry name" value="RimK-rel_E_lig_ATP-grasp"/>
</dbReference>
<dbReference type="GO" id="GO:0046872">
    <property type="term" value="F:metal ion binding"/>
    <property type="evidence" value="ECO:0007669"/>
    <property type="project" value="InterPro"/>
</dbReference>
<dbReference type="Pfam" id="PF14397">
    <property type="entry name" value="ATPgrasp_ST"/>
    <property type="match status" value="1"/>
</dbReference>
<evidence type="ECO:0000256" key="2">
    <source>
        <dbReference type="PROSITE-ProRule" id="PRU00409"/>
    </source>
</evidence>
<keyword evidence="4" id="KW-0436">Ligase</keyword>
<dbReference type="InterPro" id="IPR011758">
    <property type="entry name" value="RimK-rel_E_lig"/>
</dbReference>
<dbReference type="EMBL" id="CP016268">
    <property type="protein sequence ID" value="ANO51962.1"/>
    <property type="molecule type" value="Genomic_DNA"/>
</dbReference>
<dbReference type="InterPro" id="IPR011761">
    <property type="entry name" value="ATP-grasp"/>
</dbReference>
<dbReference type="GO" id="GO:0018169">
    <property type="term" value="F:ribosomal S6-glutamic acid ligase activity"/>
    <property type="evidence" value="ECO:0007669"/>
    <property type="project" value="TreeGrafter"/>
</dbReference>
<organism evidence="4 5">
    <name type="scientific">Woeseia oceani</name>
    <dbReference type="NCBI Taxonomy" id="1548547"/>
    <lineage>
        <taxon>Bacteria</taxon>
        <taxon>Pseudomonadati</taxon>
        <taxon>Pseudomonadota</taxon>
        <taxon>Gammaproteobacteria</taxon>
        <taxon>Woeseiales</taxon>
        <taxon>Woeseiaceae</taxon>
        <taxon>Woeseia</taxon>
    </lineage>
</organism>
<accession>A0A193LHG7</accession>
<dbReference type="Proteomes" id="UP000092695">
    <property type="component" value="Chromosome"/>
</dbReference>
<dbReference type="Gene3D" id="3.30.470.20">
    <property type="entry name" value="ATP-grasp fold, B domain"/>
    <property type="match status" value="1"/>
</dbReference>
<keyword evidence="2" id="KW-0067">ATP-binding</keyword>
<evidence type="ECO:0000256" key="1">
    <source>
        <dbReference type="ARBA" id="ARBA00023211"/>
    </source>
</evidence>
<dbReference type="OrthoDB" id="336227at2"/>
<sequence>MFGIAKRLAAAGVLGLNERNAELIMRLNPRHLYPRVDDKALTKKLALEAGMAVPDLYGLITNQGEVRNFASIVAAHDSFVIKPANGSGGDGIVVIAGRSKRKRDTFRLGNGMLVGEDDLKHHISNIVGGQYSLTGNPDTAMIEYCVQFDPLFGDVSFQGVPDIRVIVYRGYPVMSMVRLPTRVSDGKANLHQGAVGAGVDIATGKTLHGVLKNSVVEEHPDTGSVIAALQIPGWDFILESSARGLEVSGLGYLGVDIVIDRNRGPLMLEMNARPGLNIQIANRSGLSHRIKRIDELYDANDDPVKRAQIARREFAAPAVAFRSAAQA</sequence>
<dbReference type="PROSITE" id="PS50975">
    <property type="entry name" value="ATP_GRASP"/>
    <property type="match status" value="1"/>
</dbReference>
<keyword evidence="2" id="KW-0547">Nucleotide-binding</keyword>
<proteinExistence type="predicted"/>
<protein>
    <submittedName>
        <fullName evidence="4">Alpha-L-glutamate ligase-like protein</fullName>
    </submittedName>
</protein>
<dbReference type="SUPFAM" id="SSF56059">
    <property type="entry name" value="Glutathione synthetase ATP-binding domain-like"/>
    <property type="match status" value="1"/>
</dbReference>
<dbReference type="PANTHER" id="PTHR21621:SF0">
    <property type="entry name" value="BETA-CITRYLGLUTAMATE SYNTHASE B-RELATED"/>
    <property type="match status" value="1"/>
</dbReference>
<keyword evidence="5" id="KW-1185">Reference proteome</keyword>
<evidence type="ECO:0000313" key="5">
    <source>
        <dbReference type="Proteomes" id="UP000092695"/>
    </source>
</evidence>
<evidence type="ECO:0000259" key="3">
    <source>
        <dbReference type="PROSITE" id="PS50975"/>
    </source>
</evidence>
<dbReference type="RefSeq" id="WP_068616800.1">
    <property type="nucleotide sequence ID" value="NZ_CP016268.1"/>
</dbReference>
<keyword evidence="1" id="KW-0464">Manganese</keyword>
<dbReference type="PANTHER" id="PTHR21621">
    <property type="entry name" value="RIBOSOMAL PROTEIN S6 MODIFICATION PROTEIN"/>
    <property type="match status" value="1"/>
</dbReference>
<dbReference type="GO" id="GO:0005737">
    <property type="term" value="C:cytoplasm"/>
    <property type="evidence" value="ECO:0007669"/>
    <property type="project" value="TreeGrafter"/>
</dbReference>
<dbReference type="NCBIfam" id="TIGR02291">
    <property type="entry name" value="rimK_rel_E_lig"/>
    <property type="match status" value="1"/>
</dbReference>
<evidence type="ECO:0000313" key="4">
    <source>
        <dbReference type="EMBL" id="ANO51962.1"/>
    </source>
</evidence>
<dbReference type="STRING" id="1548547.BA177_12795"/>
<name>A0A193LHG7_9GAMM</name>
<dbReference type="GO" id="GO:0005524">
    <property type="term" value="F:ATP binding"/>
    <property type="evidence" value="ECO:0007669"/>
    <property type="project" value="UniProtKB-UniRule"/>
</dbReference>
<dbReference type="GO" id="GO:0009432">
    <property type="term" value="P:SOS response"/>
    <property type="evidence" value="ECO:0007669"/>
    <property type="project" value="TreeGrafter"/>
</dbReference>
<feature type="domain" description="ATP-grasp" evidence="3">
    <location>
        <begin position="43"/>
        <end position="297"/>
    </location>
</feature>